<organism evidence="1 2">
    <name type="scientific">Thermococcus eurythermalis</name>
    <dbReference type="NCBI Taxonomy" id="1505907"/>
    <lineage>
        <taxon>Archaea</taxon>
        <taxon>Methanobacteriati</taxon>
        <taxon>Methanobacteriota</taxon>
        <taxon>Thermococci</taxon>
        <taxon>Thermococcales</taxon>
        <taxon>Thermococcaceae</taxon>
        <taxon>Thermococcus</taxon>
    </lineage>
</organism>
<evidence type="ECO:0000313" key="2">
    <source>
        <dbReference type="Proteomes" id="UP000029980"/>
    </source>
</evidence>
<dbReference type="GeneID" id="25152471"/>
<keyword evidence="2" id="KW-1185">Reference proteome</keyword>
<evidence type="ECO:0000313" key="1">
    <source>
        <dbReference type="EMBL" id="AIU69459.1"/>
    </source>
</evidence>
<dbReference type="HOGENOM" id="CLU_1976646_0_0_2"/>
<accession>A0A097QSN0</accession>
<dbReference type="Proteomes" id="UP000029980">
    <property type="component" value="Chromosome"/>
</dbReference>
<dbReference type="RefSeq" id="WP_050002438.1">
    <property type="nucleotide sequence ID" value="NZ_CP008887.1"/>
</dbReference>
<protein>
    <submittedName>
        <fullName evidence="1">Uncharacterized protein</fullName>
    </submittedName>
</protein>
<dbReference type="EMBL" id="CP008887">
    <property type="protein sequence ID" value="AIU69459.1"/>
    <property type="molecule type" value="Genomic_DNA"/>
</dbReference>
<dbReference type="AlphaFoldDB" id="A0A097QSN0"/>
<sequence length="126" mass="15057">MSNVKEQLRKEIFVRRNDLTAVLSILYPEDSKTREQLIHLITDLEKSEITLVTNFLMLAEYQQVSDWFRKFARDYVKTMLELRVSHNRKGREEAIQSLLRNDKHKQETDESLIDKVRKKFFNTPGD</sequence>
<reference evidence="1 2" key="1">
    <citation type="journal article" date="2015" name="Int. J. Syst. Evol. Microbiol.">
        <title>Thermococcus eurythermalis sp. nov., a conditional piezophilic hyperthermophilic archaeon with a wide temperature range isolated from an oil-immersed chimney in the Guaymas Basin.</title>
        <authorList>
            <person name="Zhao W."/>
            <person name="Zeng X."/>
            <person name="Xiao X."/>
        </authorList>
    </citation>
    <scope>NUCLEOTIDE SEQUENCE [LARGE SCALE GENOMIC DNA]</scope>
    <source>
        <strain evidence="1 2">A501</strain>
    </source>
</reference>
<name>A0A097QSN0_9EURY</name>
<dbReference type="STRING" id="1505907.TEU_03355"/>
<proteinExistence type="predicted"/>
<gene>
    <name evidence="1" type="ORF">TEU_03355</name>
</gene>
<dbReference type="KEGG" id="teu:TEU_03355"/>